<feature type="transmembrane region" description="Helical" evidence="12">
    <location>
        <begin position="153"/>
        <end position="172"/>
    </location>
</feature>
<comment type="pathway">
    <text evidence="2 11">Glycan biosynthesis; alginate biosynthesis.</text>
</comment>
<feature type="transmembrane region" description="Helical" evidence="12">
    <location>
        <begin position="313"/>
        <end position="340"/>
    </location>
</feature>
<dbReference type="RefSeq" id="WP_150595781.1">
    <property type="nucleotide sequence ID" value="NZ_CABVIJ010000001.1"/>
</dbReference>
<keyword evidence="8 12" id="KW-1133">Transmembrane helix</keyword>
<dbReference type="PANTHER" id="PTHR13285:SF23">
    <property type="entry name" value="TEICHOIC ACID D-ALANYLTRANSFERASE"/>
    <property type="match status" value="1"/>
</dbReference>
<comment type="subcellular location">
    <subcellularLocation>
        <location evidence="1">Cell inner membrane</location>
        <topology evidence="1">Multi-pass membrane protein</topology>
    </subcellularLocation>
</comment>
<dbReference type="EMBL" id="CABVIJ010000001">
    <property type="protein sequence ID" value="VVO48958.1"/>
    <property type="molecule type" value="Genomic_DNA"/>
</dbReference>
<feature type="transmembrane region" description="Helical" evidence="12">
    <location>
        <begin position="35"/>
        <end position="63"/>
    </location>
</feature>
<dbReference type="GO" id="GO:0042121">
    <property type="term" value="P:alginic acid biosynthetic process"/>
    <property type="evidence" value="ECO:0007669"/>
    <property type="project" value="UniProtKB-UniRule"/>
</dbReference>
<dbReference type="EC" id="2.3.1.-" evidence="11"/>
<name>A0ABD7V9H0_PSEFL</name>
<dbReference type="InterPro" id="IPR024194">
    <property type="entry name" value="Ac/AlaTfrase_AlgI/DltB"/>
</dbReference>
<dbReference type="InterPro" id="IPR051085">
    <property type="entry name" value="MB_O-acyltransferase"/>
</dbReference>
<evidence type="ECO:0000256" key="7">
    <source>
        <dbReference type="ARBA" id="ARBA00022841"/>
    </source>
</evidence>
<keyword evidence="6 11" id="KW-0812">Transmembrane</keyword>
<feature type="transmembrane region" description="Helical" evidence="12">
    <location>
        <begin position="249"/>
        <end position="269"/>
    </location>
</feature>
<dbReference type="PIRSF" id="PIRSF016636">
    <property type="entry name" value="AlgI_DltB"/>
    <property type="match status" value="1"/>
</dbReference>
<evidence type="ECO:0000256" key="8">
    <source>
        <dbReference type="ARBA" id="ARBA00022989"/>
    </source>
</evidence>
<evidence type="ECO:0000313" key="13">
    <source>
        <dbReference type="EMBL" id="VVO48958.1"/>
    </source>
</evidence>
<protein>
    <recommendedName>
        <fullName evidence="11">Probable alginate O-acetylase</fullName>
        <ecNumber evidence="11">2.3.1.-</ecNumber>
    </recommendedName>
</protein>
<dbReference type="Proteomes" id="UP000325779">
    <property type="component" value="Unassembled WGS sequence"/>
</dbReference>
<dbReference type="PANTHER" id="PTHR13285">
    <property type="entry name" value="ACYLTRANSFERASE"/>
    <property type="match status" value="1"/>
</dbReference>
<dbReference type="InterPro" id="IPR004299">
    <property type="entry name" value="MBOAT_fam"/>
</dbReference>
<evidence type="ECO:0000256" key="11">
    <source>
        <dbReference type="PIRNR" id="PIRNR016636"/>
    </source>
</evidence>
<dbReference type="Pfam" id="PF03062">
    <property type="entry name" value="MBOAT"/>
    <property type="match status" value="1"/>
</dbReference>
<sequence length="493" mass="56686">MTFSSPKFILIFLPIVFFVYFLLNRQRLITAGKWWLVIASLVFYGHWSAIYIPLLLLSISFNFTVGKRLSSTDENNVSTIPRKTLLCLGIGANLILLGYFKYTNFFIDNINSTFGTNLFFEQIVLPLGISFYTFTQIAFLVDCHRNLAKEYNFINYALFVTFFPHLIAGPILHHKEMMSQFQSRWTLAIRHRNIMMGLSIFGIGLFKKVVIADTLAVWADAGFASGVSHNFFSAWTTSLSYTFQLYFDFSGYCDMAIGAALLFNIWLPVNFNSPYKSLDIQDFWRRWHMTLSRYLRDYLYVPLGGNRCGRQRLYFNLMATFVLGGLWHGASWMFIIWGALHGGAIVTHRIWKLFGLSMPHWAGWFCTFMFVNVTWVFFRATSVPDAILILQGMIDFDSIRNLPTNLIPTANLAWGGTLSDQLLYLLPDGVAAHLWPISMIVVCLIIIRQKNAFERAIPLQAEKAQTLRMSILFCLALYSTIQSNSSIFLYFNF</sequence>
<feature type="transmembrane region" description="Helical" evidence="12">
    <location>
        <begin position="6"/>
        <end position="23"/>
    </location>
</feature>
<feature type="transmembrane region" description="Helical" evidence="12">
    <location>
        <begin position="361"/>
        <end position="378"/>
    </location>
</feature>
<feature type="transmembrane region" description="Helical" evidence="12">
    <location>
        <begin position="430"/>
        <end position="448"/>
    </location>
</feature>
<feature type="transmembrane region" description="Helical" evidence="12">
    <location>
        <begin position="193"/>
        <end position="211"/>
    </location>
</feature>
<evidence type="ECO:0000256" key="5">
    <source>
        <dbReference type="ARBA" id="ARBA00022679"/>
    </source>
</evidence>
<feature type="transmembrane region" description="Helical" evidence="12">
    <location>
        <begin position="83"/>
        <end position="102"/>
    </location>
</feature>
<organism evidence="13 14">
    <name type="scientific">Pseudomonas fluorescens</name>
    <dbReference type="NCBI Taxonomy" id="294"/>
    <lineage>
        <taxon>Bacteria</taxon>
        <taxon>Pseudomonadati</taxon>
        <taxon>Pseudomonadota</taxon>
        <taxon>Gammaproteobacteria</taxon>
        <taxon>Pseudomonadales</taxon>
        <taxon>Pseudomonadaceae</taxon>
        <taxon>Pseudomonas</taxon>
    </lineage>
</organism>
<dbReference type="PIRSF" id="PIRSF500217">
    <property type="entry name" value="AlgI"/>
    <property type="match status" value="1"/>
</dbReference>
<feature type="transmembrane region" description="Helical" evidence="12">
    <location>
        <begin position="123"/>
        <end position="141"/>
    </location>
</feature>
<keyword evidence="9 11" id="KW-0472">Membrane</keyword>
<keyword evidence="10 11" id="KW-0012">Acyltransferase</keyword>
<evidence type="ECO:0000256" key="3">
    <source>
        <dbReference type="ARBA" id="ARBA00010323"/>
    </source>
</evidence>
<gene>
    <name evidence="13" type="primary">patA</name>
    <name evidence="13" type="ORF">PS732_00212</name>
</gene>
<dbReference type="AlphaFoldDB" id="A0ABD7V9H0"/>
<evidence type="ECO:0000256" key="2">
    <source>
        <dbReference type="ARBA" id="ARBA00005182"/>
    </source>
</evidence>
<dbReference type="GO" id="GO:0016746">
    <property type="term" value="F:acyltransferase activity"/>
    <property type="evidence" value="ECO:0007669"/>
    <property type="project" value="UniProtKB-KW"/>
</dbReference>
<dbReference type="GO" id="GO:0005886">
    <property type="term" value="C:plasma membrane"/>
    <property type="evidence" value="ECO:0007669"/>
    <property type="project" value="UniProtKB-SubCell"/>
</dbReference>
<comment type="caution">
    <text evidence="13">The sequence shown here is derived from an EMBL/GenBank/DDBJ whole genome shotgun (WGS) entry which is preliminary data.</text>
</comment>
<evidence type="ECO:0000256" key="6">
    <source>
        <dbReference type="ARBA" id="ARBA00022692"/>
    </source>
</evidence>
<reference evidence="13 14" key="1">
    <citation type="submission" date="2019-09" db="EMBL/GenBank/DDBJ databases">
        <authorList>
            <person name="Chandra G."/>
            <person name="Truman W A."/>
        </authorList>
    </citation>
    <scope>NUCLEOTIDE SEQUENCE [LARGE SCALE GENOMIC DNA]</scope>
    <source>
        <strain evidence="13">PS732</strain>
    </source>
</reference>
<keyword evidence="11" id="KW-0997">Cell inner membrane</keyword>
<evidence type="ECO:0000313" key="14">
    <source>
        <dbReference type="Proteomes" id="UP000325779"/>
    </source>
</evidence>
<evidence type="ECO:0000256" key="9">
    <source>
        <dbReference type="ARBA" id="ARBA00023136"/>
    </source>
</evidence>
<dbReference type="InterPro" id="IPR028362">
    <property type="entry name" value="AlgI"/>
</dbReference>
<evidence type="ECO:0000256" key="1">
    <source>
        <dbReference type="ARBA" id="ARBA00004429"/>
    </source>
</evidence>
<evidence type="ECO:0000256" key="10">
    <source>
        <dbReference type="ARBA" id="ARBA00023315"/>
    </source>
</evidence>
<keyword evidence="7 11" id="KW-0016">Alginate biosynthesis</keyword>
<proteinExistence type="inferred from homology"/>
<keyword evidence="4 11" id="KW-1003">Cell membrane</keyword>
<comment type="similarity">
    <text evidence="3 11">Belongs to the membrane-bound acyltransferase family.</text>
</comment>
<evidence type="ECO:0000256" key="4">
    <source>
        <dbReference type="ARBA" id="ARBA00022475"/>
    </source>
</evidence>
<evidence type="ECO:0000256" key="12">
    <source>
        <dbReference type="SAM" id="Phobius"/>
    </source>
</evidence>
<accession>A0ABD7V9H0</accession>
<keyword evidence="5 11" id="KW-0808">Transferase</keyword>
<feature type="transmembrane region" description="Helical" evidence="12">
    <location>
        <begin position="469"/>
        <end position="491"/>
    </location>
</feature>